<reference evidence="1" key="1">
    <citation type="submission" date="2020-03" db="EMBL/GenBank/DDBJ databases">
        <title>The deep terrestrial virosphere.</title>
        <authorList>
            <person name="Holmfeldt K."/>
            <person name="Nilsson E."/>
            <person name="Simone D."/>
            <person name="Lopez-Fernandez M."/>
            <person name="Wu X."/>
            <person name="de Brujin I."/>
            <person name="Lundin D."/>
            <person name="Andersson A."/>
            <person name="Bertilsson S."/>
            <person name="Dopson M."/>
        </authorList>
    </citation>
    <scope>NUCLEOTIDE SEQUENCE</scope>
    <source>
        <strain evidence="1">MM415B01510</strain>
    </source>
</reference>
<evidence type="ECO:0000313" key="1">
    <source>
        <dbReference type="EMBL" id="QJA58016.1"/>
    </source>
</evidence>
<gene>
    <name evidence="1" type="ORF">MM415B01510_0005</name>
</gene>
<sequence>MAHPIYGCITSSPTIKEYPVAASQYFRHAGVNAVYLDGSGHVTLAITATATLIGIAIVPVGKGAGTSNDYWLSSATAGSDKIQVVTSSSAKFLAPADDTVTAAMRGNACDLIAVNDGTATTVNVGTSSTDVFIIDDIGTVAGGAVTDVVFHINPLKYQADT</sequence>
<accession>A0A6M3IKG1</accession>
<proteinExistence type="predicted"/>
<organism evidence="1">
    <name type="scientific">viral metagenome</name>
    <dbReference type="NCBI Taxonomy" id="1070528"/>
    <lineage>
        <taxon>unclassified sequences</taxon>
        <taxon>metagenomes</taxon>
        <taxon>organismal metagenomes</taxon>
    </lineage>
</organism>
<name>A0A6M3IKG1_9ZZZZ</name>
<dbReference type="AlphaFoldDB" id="A0A6M3IKG1"/>
<dbReference type="EMBL" id="MT141304">
    <property type="protein sequence ID" value="QJA58016.1"/>
    <property type="molecule type" value="Genomic_DNA"/>
</dbReference>
<protein>
    <submittedName>
        <fullName evidence="1">Uncharacterized protein</fullName>
    </submittedName>
</protein>